<evidence type="ECO:0000313" key="2">
    <source>
        <dbReference type="Proteomes" id="UP000256503"/>
    </source>
</evidence>
<proteinExistence type="predicted"/>
<dbReference type="InterPro" id="IPR021898">
    <property type="entry name" value="DUF3509"/>
</dbReference>
<dbReference type="Pfam" id="PF12021">
    <property type="entry name" value="DUF3509"/>
    <property type="match status" value="1"/>
</dbReference>
<dbReference type="Proteomes" id="UP000256503">
    <property type="component" value="Chromosome"/>
</dbReference>
<protein>
    <submittedName>
        <fullName evidence="1">DUF3509 domain-containing protein</fullName>
    </submittedName>
</protein>
<name>A0AAD0VWD8_PSEDL</name>
<dbReference type="AlphaFoldDB" id="A0AAD0VWD8"/>
<accession>A0AAD0VWD8</accession>
<sequence length="100" mass="10919">MNNPFDQISAAFAPEFRVNLSIERLDGSIMLTLSDDAGVVAKRLITYAQRNDPVRLQRVIDSIRLGLAIELGQNPLQVLAALTRKATPDARPFAAVSVTN</sequence>
<evidence type="ECO:0000313" key="1">
    <source>
        <dbReference type="EMBL" id="AXM99026.1"/>
    </source>
</evidence>
<dbReference type="RefSeq" id="WP_028626174.1">
    <property type="nucleotide sequence ID" value="NZ_BSOM01000014.1"/>
</dbReference>
<reference evidence="1 2" key="1">
    <citation type="submission" date="2018-07" db="EMBL/GenBank/DDBJ databases">
        <title>Complete genome sequence of a Pseudomonas plecoglossicida strain pathogenic to the marine fish, Larimichthys crocea.</title>
        <authorList>
            <person name="Tao Z."/>
        </authorList>
    </citation>
    <scope>NUCLEOTIDE SEQUENCE [LARGE SCALE GENOMIC DNA]</scope>
    <source>
        <strain evidence="1 2">XSDHY-P</strain>
    </source>
</reference>
<dbReference type="GeneID" id="49614089"/>
<gene>
    <name evidence="1" type="ORF">DVB73_11750</name>
</gene>
<organism evidence="1 2">
    <name type="scientific">Pseudomonas plecoglossicida</name>
    <dbReference type="NCBI Taxonomy" id="70775"/>
    <lineage>
        <taxon>Bacteria</taxon>
        <taxon>Pseudomonadati</taxon>
        <taxon>Pseudomonadota</taxon>
        <taxon>Gammaproteobacteria</taxon>
        <taxon>Pseudomonadales</taxon>
        <taxon>Pseudomonadaceae</taxon>
        <taxon>Pseudomonas</taxon>
    </lineage>
</organism>
<dbReference type="EMBL" id="CP031146">
    <property type="protein sequence ID" value="AXM99026.1"/>
    <property type="molecule type" value="Genomic_DNA"/>
</dbReference>